<evidence type="ECO:0000256" key="1">
    <source>
        <dbReference type="ARBA" id="ARBA00004571"/>
    </source>
</evidence>
<feature type="signal peptide" evidence="13">
    <location>
        <begin position="1"/>
        <end position="30"/>
    </location>
</feature>
<dbReference type="InterPro" id="IPR000531">
    <property type="entry name" value="Beta-barrel_TonB"/>
</dbReference>
<dbReference type="PANTHER" id="PTHR32552:SF81">
    <property type="entry name" value="TONB-DEPENDENT OUTER MEMBRANE RECEPTOR"/>
    <property type="match status" value="1"/>
</dbReference>
<evidence type="ECO:0000259" key="15">
    <source>
        <dbReference type="Pfam" id="PF07715"/>
    </source>
</evidence>
<evidence type="ECO:0000256" key="10">
    <source>
        <dbReference type="ARBA" id="ARBA00023237"/>
    </source>
</evidence>
<dbReference type="SUPFAM" id="SSF56935">
    <property type="entry name" value="Porins"/>
    <property type="match status" value="1"/>
</dbReference>
<feature type="chain" id="PRO_5043443590" evidence="13">
    <location>
        <begin position="31"/>
        <end position="741"/>
    </location>
</feature>
<dbReference type="Gene3D" id="2.40.170.20">
    <property type="entry name" value="TonB-dependent receptor, beta-barrel domain"/>
    <property type="match status" value="1"/>
</dbReference>
<sequence>MIEMKSPFLRRQWHWSLLLMSSLFLNPTFAQVSQLEEIIVTAQKREQSIQDVPVAITAFGSDFIEDHGVLDVQDLYLYTPGYTAPPNYDFIGLSSIRGIRSNDFGYGGDPAFGIFVDGVYQGRTGASMSSIFDVQRVEVIKGPQATLFGRSATSGAISITNNRPVEGFDASLELGLGERDRQRVLATLNGELSPEFFIRGSFLSHEIDGYLNNEAGGEDLKFRDIEAFRLAARYAGEQLDATLTYNHEERRGSGNDRHQGATARFESDLMGDESFIENEHDTVVLDVTFSPTEILEFQSITAYRDSTWDYAEDFDALAIALTASPFLQGQTSELFSQEFRISGQRESLRWFVGASWFSDDVTGYIDEQVDQGFAFTGVREGFSGQPFYELGLYDGTSEGWSVYGEVSFDVTSKLELILGGRYSYDEKELEIFLQNPATDPRNTTASFPCACYLWGLYTSVPVVSQGDWDDFSLRASASYRFNDDVLGFFTYSQGFKPGGIDSFGFDTDDPSFRRFFGFDGVPAGARPKVYDPEDIDNFEVGIKSMWFDNRLRLNLSAYLFYYDGLQVAVNTSGAAFGIENVGKVRGDGLEIDLTYLLGEHWEFAAAGGVSNTEVTKLRADVTRIAEGDRLVYNPKLNGVISSTYRQALSFGGQGSVRLEYVYQDDMMGTNSLELDDYGVFNLRAGYVSRSGKWGLSAYLKNVTDEVYFTNGTGARPFTAVVDLVSGLGEPRTFGIDFTWRL</sequence>
<dbReference type="InterPro" id="IPR039426">
    <property type="entry name" value="TonB-dep_rcpt-like"/>
</dbReference>
<organism evidence="16 17">
    <name type="scientific">Elongatibacter sediminis</name>
    <dbReference type="NCBI Taxonomy" id="3119006"/>
    <lineage>
        <taxon>Bacteria</taxon>
        <taxon>Pseudomonadati</taxon>
        <taxon>Pseudomonadota</taxon>
        <taxon>Gammaproteobacteria</taxon>
        <taxon>Chromatiales</taxon>
        <taxon>Wenzhouxiangellaceae</taxon>
        <taxon>Elongatibacter</taxon>
    </lineage>
</organism>
<evidence type="ECO:0000256" key="13">
    <source>
        <dbReference type="SAM" id="SignalP"/>
    </source>
</evidence>
<keyword evidence="16" id="KW-0675">Receptor</keyword>
<evidence type="ECO:0000256" key="8">
    <source>
        <dbReference type="ARBA" id="ARBA00023077"/>
    </source>
</evidence>
<dbReference type="GO" id="GO:0009279">
    <property type="term" value="C:cell outer membrane"/>
    <property type="evidence" value="ECO:0007669"/>
    <property type="project" value="UniProtKB-SubCell"/>
</dbReference>
<comment type="subcellular location">
    <subcellularLocation>
        <location evidence="1 11">Cell outer membrane</location>
        <topology evidence="1 11">Multi-pass membrane protein</topology>
    </subcellularLocation>
</comment>
<keyword evidence="7" id="KW-0406">Ion transport</keyword>
<dbReference type="EMBL" id="JAZHOG010000015">
    <property type="protein sequence ID" value="MEJ8569548.1"/>
    <property type="molecule type" value="Genomic_DNA"/>
</dbReference>
<keyword evidence="4" id="KW-0410">Iron transport</keyword>
<keyword evidence="13" id="KW-0732">Signal</keyword>
<evidence type="ECO:0000256" key="7">
    <source>
        <dbReference type="ARBA" id="ARBA00023065"/>
    </source>
</evidence>
<comment type="caution">
    <text evidence="16">The sequence shown here is derived from an EMBL/GenBank/DDBJ whole genome shotgun (WGS) entry which is preliminary data.</text>
</comment>
<keyword evidence="17" id="KW-1185">Reference proteome</keyword>
<feature type="domain" description="TonB-dependent receptor-like beta-barrel" evidence="14">
    <location>
        <begin position="254"/>
        <end position="702"/>
    </location>
</feature>
<evidence type="ECO:0000256" key="4">
    <source>
        <dbReference type="ARBA" id="ARBA00022496"/>
    </source>
</evidence>
<evidence type="ECO:0000313" key="16">
    <source>
        <dbReference type="EMBL" id="MEJ8569548.1"/>
    </source>
</evidence>
<keyword evidence="10 11" id="KW-0998">Cell outer membrane</keyword>
<evidence type="ECO:0000256" key="6">
    <source>
        <dbReference type="ARBA" id="ARBA00023004"/>
    </source>
</evidence>
<dbReference type="Pfam" id="PF00593">
    <property type="entry name" value="TonB_dep_Rec_b-barrel"/>
    <property type="match status" value="1"/>
</dbReference>
<evidence type="ECO:0000256" key="5">
    <source>
        <dbReference type="ARBA" id="ARBA00022692"/>
    </source>
</evidence>
<keyword evidence="5 11" id="KW-0812">Transmembrane</keyword>
<dbReference type="AlphaFoldDB" id="A0AAW9RKU7"/>
<keyword evidence="2 11" id="KW-0813">Transport</keyword>
<dbReference type="PROSITE" id="PS52016">
    <property type="entry name" value="TONB_DEPENDENT_REC_3"/>
    <property type="match status" value="1"/>
</dbReference>
<dbReference type="Proteomes" id="UP001359886">
    <property type="component" value="Unassembled WGS sequence"/>
</dbReference>
<dbReference type="RefSeq" id="WP_354696871.1">
    <property type="nucleotide sequence ID" value="NZ_JAZHOG010000015.1"/>
</dbReference>
<dbReference type="GO" id="GO:0006826">
    <property type="term" value="P:iron ion transport"/>
    <property type="evidence" value="ECO:0007669"/>
    <property type="project" value="UniProtKB-KW"/>
</dbReference>
<evidence type="ECO:0000259" key="14">
    <source>
        <dbReference type="Pfam" id="PF00593"/>
    </source>
</evidence>
<dbReference type="InterPro" id="IPR036942">
    <property type="entry name" value="Beta-barrel_TonB_sf"/>
</dbReference>
<dbReference type="InterPro" id="IPR012910">
    <property type="entry name" value="Plug_dom"/>
</dbReference>
<keyword evidence="8 12" id="KW-0798">TonB box</keyword>
<proteinExistence type="inferred from homology"/>
<dbReference type="Pfam" id="PF07715">
    <property type="entry name" value="Plug"/>
    <property type="match status" value="1"/>
</dbReference>
<reference evidence="16 17" key="1">
    <citation type="submission" date="2024-02" db="EMBL/GenBank/DDBJ databases">
        <title>A novel Wenzhouxiangellaceae bacterium, isolated from coastal sediments.</title>
        <authorList>
            <person name="Du Z.-J."/>
            <person name="Ye Y.-Q."/>
            <person name="Zhang X.-Y."/>
        </authorList>
    </citation>
    <scope>NUCLEOTIDE SEQUENCE [LARGE SCALE GENOMIC DNA]</scope>
    <source>
        <strain evidence="16 17">CH-27</strain>
    </source>
</reference>
<comment type="similarity">
    <text evidence="11 12">Belongs to the TonB-dependent receptor family.</text>
</comment>
<dbReference type="PANTHER" id="PTHR32552">
    <property type="entry name" value="FERRICHROME IRON RECEPTOR-RELATED"/>
    <property type="match status" value="1"/>
</dbReference>
<evidence type="ECO:0000256" key="2">
    <source>
        <dbReference type="ARBA" id="ARBA00022448"/>
    </source>
</evidence>
<gene>
    <name evidence="16" type="ORF">V3330_18115</name>
</gene>
<feature type="domain" description="TonB-dependent receptor plug" evidence="15">
    <location>
        <begin position="49"/>
        <end position="156"/>
    </location>
</feature>
<evidence type="ECO:0000256" key="9">
    <source>
        <dbReference type="ARBA" id="ARBA00023136"/>
    </source>
</evidence>
<accession>A0AAW9RKU7</accession>
<protein>
    <submittedName>
        <fullName evidence="16">TonB-dependent receptor</fullName>
    </submittedName>
</protein>
<keyword evidence="9 11" id="KW-0472">Membrane</keyword>
<evidence type="ECO:0000313" key="17">
    <source>
        <dbReference type="Proteomes" id="UP001359886"/>
    </source>
</evidence>
<evidence type="ECO:0000256" key="12">
    <source>
        <dbReference type="RuleBase" id="RU003357"/>
    </source>
</evidence>
<evidence type="ECO:0000256" key="3">
    <source>
        <dbReference type="ARBA" id="ARBA00022452"/>
    </source>
</evidence>
<keyword evidence="6" id="KW-0408">Iron</keyword>
<evidence type="ECO:0000256" key="11">
    <source>
        <dbReference type="PROSITE-ProRule" id="PRU01360"/>
    </source>
</evidence>
<name>A0AAW9RKU7_9GAMM</name>
<keyword evidence="3 11" id="KW-1134">Transmembrane beta strand</keyword>